<sequence>MPATIVMDGDGHMASPAVTAASAPIFEAEAEAEAEPRASLDEQYEATVEDASDDESASSVHSFEML</sequence>
<proteinExistence type="predicted"/>
<evidence type="ECO:0000313" key="3">
    <source>
        <dbReference type="Proteomes" id="UP000054350"/>
    </source>
</evidence>
<evidence type="ECO:0000313" key="2">
    <source>
        <dbReference type="EMBL" id="KNE73242.1"/>
    </source>
</evidence>
<evidence type="ECO:0000256" key="1">
    <source>
        <dbReference type="SAM" id="MobiDB-lite"/>
    </source>
</evidence>
<organism evidence="2 3">
    <name type="scientific">Allomyces macrogynus (strain ATCC 38327)</name>
    <name type="common">Allomyces javanicus var. macrogynus</name>
    <dbReference type="NCBI Taxonomy" id="578462"/>
    <lineage>
        <taxon>Eukaryota</taxon>
        <taxon>Fungi</taxon>
        <taxon>Fungi incertae sedis</taxon>
        <taxon>Blastocladiomycota</taxon>
        <taxon>Blastocladiomycetes</taxon>
        <taxon>Blastocladiales</taxon>
        <taxon>Blastocladiaceae</taxon>
        <taxon>Allomyces</taxon>
    </lineage>
</organism>
<accession>A0A0L0TES1</accession>
<feature type="region of interest" description="Disordered" evidence="1">
    <location>
        <begin position="29"/>
        <end position="66"/>
    </location>
</feature>
<reference evidence="2 3" key="1">
    <citation type="submission" date="2009-11" db="EMBL/GenBank/DDBJ databases">
        <title>Annotation of Allomyces macrogynus ATCC 38327.</title>
        <authorList>
            <consortium name="The Broad Institute Genome Sequencing Platform"/>
            <person name="Russ C."/>
            <person name="Cuomo C."/>
            <person name="Burger G."/>
            <person name="Gray M.W."/>
            <person name="Holland P.W.H."/>
            <person name="King N."/>
            <person name="Lang F.B.F."/>
            <person name="Roger A.J."/>
            <person name="Ruiz-Trillo I."/>
            <person name="Young S.K."/>
            <person name="Zeng Q."/>
            <person name="Gargeya S."/>
            <person name="Fitzgerald M."/>
            <person name="Haas B."/>
            <person name="Abouelleil A."/>
            <person name="Alvarado L."/>
            <person name="Arachchi H.M."/>
            <person name="Berlin A."/>
            <person name="Chapman S.B."/>
            <person name="Gearin G."/>
            <person name="Goldberg J."/>
            <person name="Griggs A."/>
            <person name="Gujja S."/>
            <person name="Hansen M."/>
            <person name="Heiman D."/>
            <person name="Howarth C."/>
            <person name="Larimer J."/>
            <person name="Lui A."/>
            <person name="MacDonald P.J.P."/>
            <person name="McCowen C."/>
            <person name="Montmayeur A."/>
            <person name="Murphy C."/>
            <person name="Neiman D."/>
            <person name="Pearson M."/>
            <person name="Priest M."/>
            <person name="Roberts A."/>
            <person name="Saif S."/>
            <person name="Shea T."/>
            <person name="Sisk P."/>
            <person name="Stolte C."/>
            <person name="Sykes S."/>
            <person name="Wortman J."/>
            <person name="Nusbaum C."/>
            <person name="Birren B."/>
        </authorList>
    </citation>
    <scope>NUCLEOTIDE SEQUENCE [LARGE SCALE GENOMIC DNA]</scope>
    <source>
        <strain evidence="2 3">ATCC 38327</strain>
    </source>
</reference>
<keyword evidence="3" id="KW-1185">Reference proteome</keyword>
<dbReference type="AlphaFoldDB" id="A0A0L0TES1"/>
<dbReference type="EMBL" id="GG745392">
    <property type="protein sequence ID" value="KNE73242.1"/>
    <property type="molecule type" value="Genomic_DNA"/>
</dbReference>
<dbReference type="VEuPathDB" id="FungiDB:AMAG_20724"/>
<protein>
    <submittedName>
        <fullName evidence="2">Uncharacterized protein</fullName>
    </submittedName>
</protein>
<reference evidence="3" key="2">
    <citation type="submission" date="2009-11" db="EMBL/GenBank/DDBJ databases">
        <title>The Genome Sequence of Allomyces macrogynus strain ATCC 38327.</title>
        <authorList>
            <consortium name="The Broad Institute Genome Sequencing Platform"/>
            <person name="Russ C."/>
            <person name="Cuomo C."/>
            <person name="Shea T."/>
            <person name="Young S.K."/>
            <person name="Zeng Q."/>
            <person name="Koehrsen M."/>
            <person name="Haas B."/>
            <person name="Borodovsky M."/>
            <person name="Guigo R."/>
            <person name="Alvarado L."/>
            <person name="Berlin A."/>
            <person name="Borenstein D."/>
            <person name="Chen Z."/>
            <person name="Engels R."/>
            <person name="Freedman E."/>
            <person name="Gellesch M."/>
            <person name="Goldberg J."/>
            <person name="Griggs A."/>
            <person name="Gujja S."/>
            <person name="Heiman D."/>
            <person name="Hepburn T."/>
            <person name="Howarth C."/>
            <person name="Jen D."/>
            <person name="Larson L."/>
            <person name="Lewis B."/>
            <person name="Mehta T."/>
            <person name="Park D."/>
            <person name="Pearson M."/>
            <person name="Roberts A."/>
            <person name="Saif S."/>
            <person name="Shenoy N."/>
            <person name="Sisk P."/>
            <person name="Stolte C."/>
            <person name="Sykes S."/>
            <person name="Walk T."/>
            <person name="White J."/>
            <person name="Yandava C."/>
            <person name="Burger G."/>
            <person name="Gray M.W."/>
            <person name="Holland P.W.H."/>
            <person name="King N."/>
            <person name="Lang F.B.F."/>
            <person name="Roger A.J."/>
            <person name="Ruiz-Trillo I."/>
            <person name="Lander E."/>
            <person name="Nusbaum C."/>
        </authorList>
    </citation>
    <scope>NUCLEOTIDE SEQUENCE [LARGE SCALE GENOMIC DNA]</scope>
    <source>
        <strain evidence="3">ATCC 38327</strain>
    </source>
</reference>
<gene>
    <name evidence="2" type="ORF">AMAG_20724</name>
</gene>
<name>A0A0L0TES1_ALLM3</name>
<dbReference type="Proteomes" id="UP000054350">
    <property type="component" value="Unassembled WGS sequence"/>
</dbReference>
<feature type="compositionally biased region" description="Acidic residues" evidence="1">
    <location>
        <begin position="42"/>
        <end position="56"/>
    </location>
</feature>